<name>A0A917I0X5_9SPHI</name>
<comment type="caution">
    <text evidence="1">The sequence shown here is derived from an EMBL/GenBank/DDBJ whole genome shotgun (WGS) entry which is preliminary data.</text>
</comment>
<sequence>METLVSLNEKGSGAVKQLRKQRLISGLPFMINVRELAGIKCFLEYPDGSIIEVERSASGSDFETIRTLTPIEASALRDRYQLR</sequence>
<gene>
    <name evidence="1" type="ORF">GCM10007415_39970</name>
</gene>
<keyword evidence="2" id="KW-1185">Reference proteome</keyword>
<proteinExistence type="predicted"/>
<reference evidence="1" key="1">
    <citation type="journal article" date="2014" name="Int. J. Syst. Evol. Microbiol.">
        <title>Complete genome sequence of Corynebacterium casei LMG S-19264T (=DSM 44701T), isolated from a smear-ripened cheese.</title>
        <authorList>
            <consortium name="US DOE Joint Genome Institute (JGI-PGF)"/>
            <person name="Walter F."/>
            <person name="Albersmeier A."/>
            <person name="Kalinowski J."/>
            <person name="Ruckert C."/>
        </authorList>
    </citation>
    <scope>NUCLEOTIDE SEQUENCE</scope>
    <source>
        <strain evidence="1">CGMCC 1.12195</strain>
    </source>
</reference>
<reference evidence="1" key="2">
    <citation type="submission" date="2020-09" db="EMBL/GenBank/DDBJ databases">
        <authorList>
            <person name="Sun Q."/>
            <person name="Zhou Y."/>
        </authorList>
    </citation>
    <scope>NUCLEOTIDE SEQUENCE</scope>
    <source>
        <strain evidence="1">CGMCC 1.12195</strain>
    </source>
</reference>
<dbReference type="EMBL" id="BMER01000005">
    <property type="protein sequence ID" value="GGH00075.1"/>
    <property type="molecule type" value="Genomic_DNA"/>
</dbReference>
<evidence type="ECO:0000313" key="2">
    <source>
        <dbReference type="Proteomes" id="UP000660862"/>
    </source>
</evidence>
<protein>
    <submittedName>
        <fullName evidence="1">Uncharacterized protein</fullName>
    </submittedName>
</protein>
<accession>A0A917I0X5</accession>
<organism evidence="1 2">
    <name type="scientific">Parapedobacter pyrenivorans</name>
    <dbReference type="NCBI Taxonomy" id="1305674"/>
    <lineage>
        <taxon>Bacteria</taxon>
        <taxon>Pseudomonadati</taxon>
        <taxon>Bacteroidota</taxon>
        <taxon>Sphingobacteriia</taxon>
        <taxon>Sphingobacteriales</taxon>
        <taxon>Sphingobacteriaceae</taxon>
        <taxon>Parapedobacter</taxon>
    </lineage>
</organism>
<dbReference type="AlphaFoldDB" id="A0A917I0X5"/>
<evidence type="ECO:0000313" key="1">
    <source>
        <dbReference type="EMBL" id="GGH00075.1"/>
    </source>
</evidence>
<dbReference type="Proteomes" id="UP000660862">
    <property type="component" value="Unassembled WGS sequence"/>
</dbReference>